<keyword evidence="1" id="KW-0479">Metal-binding</keyword>
<evidence type="ECO:0000256" key="5">
    <source>
        <dbReference type="SAM" id="Coils"/>
    </source>
</evidence>
<dbReference type="FunFam" id="3.30.420.10:FF:000063">
    <property type="entry name" value="Retrovirus-related Pol polyprotein from transposon 297-like Protein"/>
    <property type="match status" value="1"/>
</dbReference>
<dbReference type="Pfam" id="PF25600">
    <property type="entry name" value="TRIM_CC"/>
    <property type="match status" value="1"/>
</dbReference>
<dbReference type="SMART" id="SM00336">
    <property type="entry name" value="BBOX"/>
    <property type="match status" value="1"/>
</dbReference>
<keyword evidence="2 4" id="KW-0863">Zinc-finger</keyword>
<evidence type="ECO:0000313" key="9">
    <source>
        <dbReference type="EMBL" id="ROL51227.1"/>
    </source>
</evidence>
<dbReference type="InterPro" id="IPR051051">
    <property type="entry name" value="E3_ubiq-ligase_TRIM/RNF"/>
</dbReference>
<feature type="compositionally biased region" description="Polar residues" evidence="6">
    <location>
        <begin position="820"/>
        <end position="833"/>
    </location>
</feature>
<evidence type="ECO:0000259" key="7">
    <source>
        <dbReference type="PROSITE" id="PS50119"/>
    </source>
</evidence>
<accession>A0A3N0YY42</accession>
<dbReference type="GO" id="GO:0003676">
    <property type="term" value="F:nucleic acid binding"/>
    <property type="evidence" value="ECO:0007669"/>
    <property type="project" value="InterPro"/>
</dbReference>
<dbReference type="InterPro" id="IPR058030">
    <property type="entry name" value="TRIM8/14/16/25/29/45/65_CC"/>
</dbReference>
<evidence type="ECO:0000256" key="6">
    <source>
        <dbReference type="SAM" id="MobiDB-lite"/>
    </source>
</evidence>
<feature type="region of interest" description="Disordered" evidence="6">
    <location>
        <begin position="785"/>
        <end position="870"/>
    </location>
</feature>
<dbReference type="InterPro" id="IPR001584">
    <property type="entry name" value="Integrase_cat-core"/>
</dbReference>
<feature type="compositionally biased region" description="Basic and acidic residues" evidence="6">
    <location>
        <begin position="834"/>
        <end position="854"/>
    </location>
</feature>
<keyword evidence="5" id="KW-0175">Coiled coil</keyword>
<feature type="region of interest" description="Disordered" evidence="6">
    <location>
        <begin position="1"/>
        <end position="24"/>
    </location>
</feature>
<dbReference type="Gene3D" id="3.30.420.10">
    <property type="entry name" value="Ribonuclease H-like superfamily/Ribonuclease H"/>
    <property type="match status" value="1"/>
</dbReference>
<comment type="caution">
    <text evidence="9">The sequence shown here is derived from an EMBL/GenBank/DDBJ whole genome shotgun (WGS) entry which is preliminary data.</text>
</comment>
<gene>
    <name evidence="9" type="ORF">DPX16_1469</name>
</gene>
<dbReference type="SUPFAM" id="SSF53098">
    <property type="entry name" value="Ribonuclease H-like"/>
    <property type="match status" value="1"/>
</dbReference>
<feature type="region of interest" description="Disordered" evidence="6">
    <location>
        <begin position="331"/>
        <end position="373"/>
    </location>
</feature>
<reference evidence="9 10" key="1">
    <citation type="submission" date="2018-10" db="EMBL/GenBank/DDBJ databases">
        <title>Genome assembly for a Yunnan-Guizhou Plateau 3E fish, Anabarilius grahami (Regan), and its evolutionary and genetic applications.</title>
        <authorList>
            <person name="Jiang W."/>
        </authorList>
    </citation>
    <scope>NUCLEOTIDE SEQUENCE [LARGE SCALE GENOMIC DNA]</scope>
    <source>
        <strain evidence="9">AG-KIZ</strain>
        <tissue evidence="9">Muscle</tissue>
    </source>
</reference>
<evidence type="ECO:0000256" key="1">
    <source>
        <dbReference type="ARBA" id="ARBA00022723"/>
    </source>
</evidence>
<feature type="domain" description="B box-type" evidence="7">
    <location>
        <begin position="98"/>
        <end position="138"/>
    </location>
</feature>
<feature type="domain" description="Integrase catalytic" evidence="8">
    <location>
        <begin position="543"/>
        <end position="725"/>
    </location>
</feature>
<keyword evidence="3" id="KW-0862">Zinc</keyword>
<dbReference type="Gene3D" id="3.30.160.60">
    <property type="entry name" value="Classic Zinc Finger"/>
    <property type="match status" value="1"/>
</dbReference>
<dbReference type="GO" id="GO:0015074">
    <property type="term" value="P:DNA integration"/>
    <property type="evidence" value="ECO:0007669"/>
    <property type="project" value="InterPro"/>
</dbReference>
<evidence type="ECO:0000256" key="2">
    <source>
        <dbReference type="ARBA" id="ARBA00022771"/>
    </source>
</evidence>
<dbReference type="AlphaFoldDB" id="A0A3N0YY42"/>
<dbReference type="OrthoDB" id="775972at2759"/>
<feature type="compositionally biased region" description="Basic residues" evidence="6">
    <location>
        <begin position="1"/>
        <end position="11"/>
    </location>
</feature>
<dbReference type="PROSITE" id="PS50994">
    <property type="entry name" value="INTEGRASE"/>
    <property type="match status" value="1"/>
</dbReference>
<feature type="coiled-coil region" evidence="5">
    <location>
        <begin position="153"/>
        <end position="245"/>
    </location>
</feature>
<dbReference type="GO" id="GO:0008270">
    <property type="term" value="F:zinc ion binding"/>
    <property type="evidence" value="ECO:0007669"/>
    <property type="project" value="UniProtKB-KW"/>
</dbReference>
<dbReference type="CDD" id="cd19769">
    <property type="entry name" value="Bbox2_TRIM16-like"/>
    <property type="match status" value="1"/>
</dbReference>
<protein>
    <submittedName>
        <fullName evidence="9">Tripartite motif-containing protein 29</fullName>
    </submittedName>
</protein>
<proteinExistence type="predicted"/>
<feature type="compositionally biased region" description="Polar residues" evidence="6">
    <location>
        <begin position="332"/>
        <end position="341"/>
    </location>
</feature>
<dbReference type="PANTHER" id="PTHR25465">
    <property type="entry name" value="B-BOX DOMAIN CONTAINING"/>
    <property type="match status" value="1"/>
</dbReference>
<evidence type="ECO:0000256" key="3">
    <source>
        <dbReference type="ARBA" id="ARBA00022833"/>
    </source>
</evidence>
<evidence type="ECO:0000256" key="4">
    <source>
        <dbReference type="PROSITE-ProRule" id="PRU00024"/>
    </source>
</evidence>
<evidence type="ECO:0000259" key="8">
    <source>
        <dbReference type="PROSITE" id="PS50994"/>
    </source>
</evidence>
<organism evidence="9 10">
    <name type="scientific">Anabarilius grahami</name>
    <name type="common">Kanglang fish</name>
    <name type="synonym">Barilius grahami</name>
    <dbReference type="NCBI Taxonomy" id="495550"/>
    <lineage>
        <taxon>Eukaryota</taxon>
        <taxon>Metazoa</taxon>
        <taxon>Chordata</taxon>
        <taxon>Craniata</taxon>
        <taxon>Vertebrata</taxon>
        <taxon>Euteleostomi</taxon>
        <taxon>Actinopterygii</taxon>
        <taxon>Neopterygii</taxon>
        <taxon>Teleostei</taxon>
        <taxon>Ostariophysi</taxon>
        <taxon>Cypriniformes</taxon>
        <taxon>Xenocyprididae</taxon>
        <taxon>Xenocypridinae</taxon>
        <taxon>Xenocypridinae incertae sedis</taxon>
        <taxon>Anabarilius</taxon>
    </lineage>
</organism>
<feature type="compositionally biased region" description="Basic residues" evidence="6">
    <location>
        <begin position="793"/>
        <end position="802"/>
    </location>
</feature>
<dbReference type="Proteomes" id="UP000281406">
    <property type="component" value="Unassembled WGS sequence"/>
</dbReference>
<keyword evidence="10" id="KW-1185">Reference proteome</keyword>
<name>A0A3N0YY42_ANAGA</name>
<sequence length="870" mass="98352">MKSIFAKRARKNCSESDGPRPALDENTMLAEEVKNPKKRKLPVDCYIGDGDVLYDVCTGRKHKAVKSCLDSDRQNHHENRESFFKRERHNLTEATGRLQEMICQTHDKVLEVFCRTDQKCICLLCIIDEHKNHDTVSAAGQRKENQKQLKEKQRLFQQRIQQREKDLQQLREAVESHKSSAQTAVEDSERIFTELIRSIERSCSEATQRIRDQEKTAVSRAEERLERLEQEISDLRRRDAELEQLSHTQDHIHFLQSFQSLSSPPESTDVNDDDPFSSLSSFVDVREAVLQFRDKVEDFCKEELKKIFDRVKELLSGESIQDIVHVDGDVASGQSQENQPGESPVVESEHSPNGVTESSSSCVSPPEDPVRETSCDPIVSRLQADGDVNKCTLSTPRRGHKQLREVPGACELPSASRLRTLDDNAQDYEDRGPELCKESQLDVCNADFDEVSSDESDPGPPIERDMSRLSYGMIIECSLSLLDENTFTPVNEQPAVSATETMFQETRKQTAAFSKIIPRRSHPPSADSQLLSAQGATEGQCRLPYSPTKILGTGAGGTGEAFRSNFMKTRASLGIETLDGWTLSSIDVAVQTDWSSCGVFLLMNRHCIREMKSIFARHGIADIVVSDNGPQDASAEFSSFAEEWGFKHVTFSPGYAQSNGQAERAVQTVKNLLKKAQSQCDPYIALLEYRNTPMEGIGLSSAQLLMGRRLRTKLPTSSALLTTETMLQVHEQLEQRQKKQKQYYDRMAKYLPDLQPGEGIRMQKGDSWKPAVVLEKHEQPRSFVVKTPDGKLFRRNRRHLRKTRETDSSTFEKSADMDTDSQQSVDASQSNALDSKDISNERNGNESVEKEQAYRTRSGRIVRIPEKYKD</sequence>
<dbReference type="InterPro" id="IPR036397">
    <property type="entry name" value="RNaseH_sf"/>
</dbReference>
<dbReference type="SUPFAM" id="SSF57845">
    <property type="entry name" value="B-box zinc-binding domain"/>
    <property type="match status" value="1"/>
</dbReference>
<dbReference type="Pfam" id="PF00643">
    <property type="entry name" value="zf-B_box"/>
    <property type="match status" value="1"/>
</dbReference>
<evidence type="ECO:0000313" key="10">
    <source>
        <dbReference type="Proteomes" id="UP000281406"/>
    </source>
</evidence>
<dbReference type="PROSITE" id="PS50119">
    <property type="entry name" value="ZF_BBOX"/>
    <property type="match status" value="1"/>
</dbReference>
<dbReference type="PANTHER" id="PTHR25465:SF5">
    <property type="entry name" value="E3 UBIQUITIN_ISG15 LIGASE TRIM25-RELATED"/>
    <property type="match status" value="1"/>
</dbReference>
<feature type="compositionally biased region" description="Polar residues" evidence="6">
    <location>
        <begin position="351"/>
        <end position="363"/>
    </location>
</feature>
<dbReference type="InterPro" id="IPR000315">
    <property type="entry name" value="Znf_B-box"/>
</dbReference>
<dbReference type="InterPro" id="IPR012337">
    <property type="entry name" value="RNaseH-like_sf"/>
</dbReference>
<dbReference type="EMBL" id="RJVU01019022">
    <property type="protein sequence ID" value="ROL51227.1"/>
    <property type="molecule type" value="Genomic_DNA"/>
</dbReference>